<dbReference type="OrthoDB" id="9781415at2"/>
<feature type="binding site" evidence="2">
    <location>
        <position position="62"/>
    </location>
    <ligand>
        <name>substrate</name>
    </ligand>
</feature>
<dbReference type="Pfam" id="PF00300">
    <property type="entry name" value="His_Phos_1"/>
    <property type="match status" value="1"/>
</dbReference>
<comment type="caution">
    <text evidence="3">The sequence shown here is derived from an EMBL/GenBank/DDBJ whole genome shotgun (WGS) entry which is preliminary data.</text>
</comment>
<dbReference type="SUPFAM" id="SSF53254">
    <property type="entry name" value="Phosphoglycerate mutase-like"/>
    <property type="match status" value="1"/>
</dbReference>
<dbReference type="PANTHER" id="PTHR48100">
    <property type="entry name" value="BROAD-SPECIFICITY PHOSPHATASE YOR283W-RELATED"/>
    <property type="match status" value="1"/>
</dbReference>
<organism evidence="3 4">
    <name type="scientific">Nonomuraea diastatica</name>
    <dbReference type="NCBI Taxonomy" id="1848329"/>
    <lineage>
        <taxon>Bacteria</taxon>
        <taxon>Bacillati</taxon>
        <taxon>Actinomycetota</taxon>
        <taxon>Actinomycetes</taxon>
        <taxon>Streptosporangiales</taxon>
        <taxon>Streptosporangiaceae</taxon>
        <taxon>Nonomuraea</taxon>
    </lineage>
</organism>
<dbReference type="EMBL" id="SMKP01000189">
    <property type="protein sequence ID" value="TDD13017.1"/>
    <property type="molecule type" value="Genomic_DNA"/>
</dbReference>
<dbReference type="SMART" id="SM00855">
    <property type="entry name" value="PGAM"/>
    <property type="match status" value="1"/>
</dbReference>
<dbReference type="GO" id="GO:0005737">
    <property type="term" value="C:cytoplasm"/>
    <property type="evidence" value="ECO:0007669"/>
    <property type="project" value="TreeGrafter"/>
</dbReference>
<dbReference type="RefSeq" id="WP_132516864.1">
    <property type="nucleotide sequence ID" value="NZ_SMKP01000189.1"/>
</dbReference>
<feature type="active site" description="Proton donor/acceptor" evidence="1">
    <location>
        <position position="86"/>
    </location>
</feature>
<dbReference type="GO" id="GO:0016791">
    <property type="term" value="F:phosphatase activity"/>
    <property type="evidence" value="ECO:0007669"/>
    <property type="project" value="TreeGrafter"/>
</dbReference>
<evidence type="ECO:0000256" key="1">
    <source>
        <dbReference type="PIRSR" id="PIRSR613078-1"/>
    </source>
</evidence>
<gene>
    <name evidence="3" type="ORF">E1294_42515</name>
</gene>
<dbReference type="PANTHER" id="PTHR48100:SF1">
    <property type="entry name" value="HISTIDINE PHOSPHATASE FAMILY PROTEIN-RELATED"/>
    <property type="match status" value="1"/>
</dbReference>
<sequence length="217" mass="23945">MRTIYVVTHPEATHHIERVVGGWHDSQLTPAGLSAAAAIAQALRAQIPDGAKVELFSSDLQRTRQTAEKVGELFGVTPILDRRLREKSYGEAEGRPQEWLDQRFIPPPAAGERLEHDEGVEGAETKAALAQRIYAAMDEILQRPCEHQIIVTHGGSLTFVVASWIKMPIKAVGHAYFRAPSGSITTLHEDDFYYNRQVVNLGDTRHLDSAKAGLTST</sequence>
<dbReference type="AlphaFoldDB" id="A0A4R4W7P2"/>
<dbReference type="Gene3D" id="3.40.50.1240">
    <property type="entry name" value="Phosphoglycerate mutase-like"/>
    <property type="match status" value="1"/>
</dbReference>
<dbReference type="InterPro" id="IPR013078">
    <property type="entry name" value="His_Pase_superF_clade-1"/>
</dbReference>
<keyword evidence="4" id="KW-1185">Reference proteome</keyword>
<feature type="active site" description="Tele-phosphohistidine intermediate" evidence="1">
    <location>
        <position position="9"/>
    </location>
</feature>
<reference evidence="3 4" key="1">
    <citation type="submission" date="2019-03" db="EMBL/GenBank/DDBJ databases">
        <title>Draft genome sequences of novel Actinobacteria.</title>
        <authorList>
            <person name="Sahin N."/>
            <person name="Ay H."/>
            <person name="Saygin H."/>
        </authorList>
    </citation>
    <scope>NUCLEOTIDE SEQUENCE [LARGE SCALE GENOMIC DNA]</scope>
    <source>
        <strain evidence="3 4">KC712</strain>
    </source>
</reference>
<evidence type="ECO:0000256" key="2">
    <source>
        <dbReference type="PIRSR" id="PIRSR613078-2"/>
    </source>
</evidence>
<name>A0A4R4W7P2_9ACTN</name>
<evidence type="ECO:0000313" key="4">
    <source>
        <dbReference type="Proteomes" id="UP000294543"/>
    </source>
</evidence>
<feature type="binding site" evidence="2">
    <location>
        <begin position="86"/>
        <end position="89"/>
    </location>
    <ligand>
        <name>substrate</name>
    </ligand>
</feature>
<dbReference type="InterPro" id="IPR050275">
    <property type="entry name" value="PGM_Phosphatase"/>
</dbReference>
<protein>
    <submittedName>
        <fullName evidence="3">Histidine phosphatase family protein</fullName>
    </submittedName>
</protein>
<dbReference type="CDD" id="cd07067">
    <property type="entry name" value="HP_PGM_like"/>
    <property type="match status" value="1"/>
</dbReference>
<accession>A0A4R4W7P2</accession>
<proteinExistence type="predicted"/>
<dbReference type="InterPro" id="IPR029033">
    <property type="entry name" value="His_PPase_superfam"/>
</dbReference>
<dbReference type="Proteomes" id="UP000294543">
    <property type="component" value="Unassembled WGS sequence"/>
</dbReference>
<evidence type="ECO:0000313" key="3">
    <source>
        <dbReference type="EMBL" id="TDD13017.1"/>
    </source>
</evidence>